<dbReference type="PANTHER" id="PTHR43292">
    <property type="entry name" value="ACYL-COA DEHYDROGENASE"/>
    <property type="match status" value="1"/>
</dbReference>
<keyword evidence="4 6" id="KW-0274">FAD</keyword>
<protein>
    <submittedName>
        <fullName evidence="10">Acyl-CoA dehydrogenase</fullName>
    </submittedName>
</protein>
<evidence type="ECO:0000259" key="8">
    <source>
        <dbReference type="Pfam" id="PF02770"/>
    </source>
</evidence>
<feature type="domain" description="Acyl-CoA dehydrogenase/oxidase C-terminal" evidence="7">
    <location>
        <begin position="220"/>
        <end position="366"/>
    </location>
</feature>
<proteinExistence type="inferred from homology"/>
<dbReference type="InterPro" id="IPR036250">
    <property type="entry name" value="AcylCo_DH-like_C"/>
</dbReference>
<dbReference type="Pfam" id="PF02771">
    <property type="entry name" value="Acyl-CoA_dh_N"/>
    <property type="match status" value="1"/>
</dbReference>
<dbReference type="Gene3D" id="1.20.140.10">
    <property type="entry name" value="Butyryl-CoA Dehydrogenase, subunit A, domain 3"/>
    <property type="match status" value="1"/>
</dbReference>
<dbReference type="InterPro" id="IPR009100">
    <property type="entry name" value="AcylCoA_DH/oxidase_NM_dom_sf"/>
</dbReference>
<dbReference type="InterPro" id="IPR009075">
    <property type="entry name" value="AcylCo_DH/oxidase_C"/>
</dbReference>
<comment type="similarity">
    <text evidence="2 6">Belongs to the acyl-CoA dehydrogenase family.</text>
</comment>
<dbReference type="Pfam" id="PF02770">
    <property type="entry name" value="Acyl-CoA_dh_M"/>
    <property type="match status" value="1"/>
</dbReference>
<accession>A0A0S4QL26</accession>
<dbReference type="Pfam" id="PF00441">
    <property type="entry name" value="Acyl-CoA_dh_1"/>
    <property type="match status" value="1"/>
</dbReference>
<evidence type="ECO:0000313" key="10">
    <source>
        <dbReference type="EMBL" id="CUU56195.1"/>
    </source>
</evidence>
<dbReference type="InterPro" id="IPR006091">
    <property type="entry name" value="Acyl-CoA_Oxase/DH_mid-dom"/>
</dbReference>
<evidence type="ECO:0000313" key="11">
    <source>
        <dbReference type="Proteomes" id="UP000198802"/>
    </source>
</evidence>
<evidence type="ECO:0000256" key="4">
    <source>
        <dbReference type="ARBA" id="ARBA00022827"/>
    </source>
</evidence>
<evidence type="ECO:0000256" key="2">
    <source>
        <dbReference type="ARBA" id="ARBA00009347"/>
    </source>
</evidence>
<feature type="domain" description="Acyl-CoA dehydrogenase/oxidase N-terminal" evidence="9">
    <location>
        <begin position="13"/>
        <end position="110"/>
    </location>
</feature>
<dbReference type="SUPFAM" id="SSF47203">
    <property type="entry name" value="Acyl-CoA dehydrogenase C-terminal domain-like"/>
    <property type="match status" value="1"/>
</dbReference>
<dbReference type="PANTHER" id="PTHR43292:SF3">
    <property type="entry name" value="ACYL-COA DEHYDROGENASE FADE29"/>
    <property type="match status" value="1"/>
</dbReference>
<evidence type="ECO:0000256" key="6">
    <source>
        <dbReference type="RuleBase" id="RU362125"/>
    </source>
</evidence>
<dbReference type="Gene3D" id="2.40.110.10">
    <property type="entry name" value="Butyryl-CoA Dehydrogenase, subunit A, domain 2"/>
    <property type="match status" value="1"/>
</dbReference>
<dbReference type="GO" id="GO:0016627">
    <property type="term" value="F:oxidoreductase activity, acting on the CH-CH group of donors"/>
    <property type="evidence" value="ECO:0007669"/>
    <property type="project" value="InterPro"/>
</dbReference>
<keyword evidence="11" id="KW-1185">Reference proteome</keyword>
<keyword evidence="5 6" id="KW-0560">Oxidoreductase</keyword>
<dbReference type="AlphaFoldDB" id="A0A0S4QL26"/>
<feature type="domain" description="Acyl-CoA oxidase/dehydrogenase middle" evidence="8">
    <location>
        <begin position="114"/>
        <end position="208"/>
    </location>
</feature>
<comment type="cofactor">
    <cofactor evidence="1 6">
        <name>FAD</name>
        <dbReference type="ChEBI" id="CHEBI:57692"/>
    </cofactor>
</comment>
<evidence type="ECO:0000256" key="5">
    <source>
        <dbReference type="ARBA" id="ARBA00023002"/>
    </source>
</evidence>
<dbReference type="InterPro" id="IPR013786">
    <property type="entry name" value="AcylCoA_DH/ox_N"/>
</dbReference>
<name>A0A0S4QL26_9ACTN</name>
<sequence>MDFRDTPAEAEYRRALADWLRTFVANHDAAPSSREWQHALYEAGYIAQTWPEEQGGKALSPVYDVILNEEVARAGAQAIPPNVNYLCRAILEFGTEQQRDRFLLPTLRGDIQWCQGFSEPGAGSDLAALTTSGRWNGDAWIVNGQKLWTSGASDADWCLLLARSEPDAPKHQGISAFLIDMTSPGVSVRPIMTADGEADTCETFWDDVVVPADCLLGSQGDGWPIAMWALQLERGPADLGVVPNLLNSLEDLERIVTSSGLDRHERIRRTLSRAYIDVQILHLYSIRQVSLRAADRAEGPSGPAAKLLWARAAQAVGHAWLDALGGLAVTGAESDRAVREYFHSRPTSIYGGSAQIQRNLLAQRVLGMPRADARR</sequence>
<dbReference type="GO" id="GO:0005886">
    <property type="term" value="C:plasma membrane"/>
    <property type="evidence" value="ECO:0007669"/>
    <property type="project" value="TreeGrafter"/>
</dbReference>
<dbReference type="InterPro" id="IPR046373">
    <property type="entry name" value="Acyl-CoA_Oxase/DH_mid-dom_sf"/>
</dbReference>
<reference evidence="11" key="1">
    <citation type="submission" date="2015-11" db="EMBL/GenBank/DDBJ databases">
        <authorList>
            <person name="Varghese N."/>
        </authorList>
    </citation>
    <scope>NUCLEOTIDE SEQUENCE [LARGE SCALE GENOMIC DNA]</scope>
    <source>
        <strain evidence="11">DSM 45899</strain>
    </source>
</reference>
<gene>
    <name evidence="10" type="ORF">Ga0074812_10779</name>
</gene>
<evidence type="ECO:0000256" key="3">
    <source>
        <dbReference type="ARBA" id="ARBA00022630"/>
    </source>
</evidence>
<dbReference type="EMBL" id="FAOZ01000007">
    <property type="protein sequence ID" value="CUU56195.1"/>
    <property type="molecule type" value="Genomic_DNA"/>
</dbReference>
<dbReference type="Proteomes" id="UP000198802">
    <property type="component" value="Unassembled WGS sequence"/>
</dbReference>
<keyword evidence="3 6" id="KW-0285">Flavoprotein</keyword>
<evidence type="ECO:0000259" key="7">
    <source>
        <dbReference type="Pfam" id="PF00441"/>
    </source>
</evidence>
<dbReference type="InterPro" id="IPR052161">
    <property type="entry name" value="Mycobact_Acyl-CoA_DH"/>
</dbReference>
<dbReference type="Gene3D" id="1.10.540.10">
    <property type="entry name" value="Acyl-CoA dehydrogenase/oxidase, N-terminal domain"/>
    <property type="match status" value="1"/>
</dbReference>
<dbReference type="RefSeq" id="WP_165615603.1">
    <property type="nucleotide sequence ID" value="NZ_FAOZ01000007.1"/>
</dbReference>
<dbReference type="SUPFAM" id="SSF56645">
    <property type="entry name" value="Acyl-CoA dehydrogenase NM domain-like"/>
    <property type="match status" value="1"/>
</dbReference>
<dbReference type="GO" id="GO:0050660">
    <property type="term" value="F:flavin adenine dinucleotide binding"/>
    <property type="evidence" value="ECO:0007669"/>
    <property type="project" value="InterPro"/>
</dbReference>
<dbReference type="InterPro" id="IPR037069">
    <property type="entry name" value="AcylCoA_DH/ox_N_sf"/>
</dbReference>
<organism evidence="10 11">
    <name type="scientific">Parafrankia irregularis</name>
    <dbReference type="NCBI Taxonomy" id="795642"/>
    <lineage>
        <taxon>Bacteria</taxon>
        <taxon>Bacillati</taxon>
        <taxon>Actinomycetota</taxon>
        <taxon>Actinomycetes</taxon>
        <taxon>Frankiales</taxon>
        <taxon>Frankiaceae</taxon>
        <taxon>Parafrankia</taxon>
    </lineage>
</organism>
<evidence type="ECO:0000259" key="9">
    <source>
        <dbReference type="Pfam" id="PF02771"/>
    </source>
</evidence>
<evidence type="ECO:0000256" key="1">
    <source>
        <dbReference type="ARBA" id="ARBA00001974"/>
    </source>
</evidence>
<dbReference type="FunFam" id="2.40.110.10:FF:000011">
    <property type="entry name" value="Acyl-CoA dehydrogenase FadE34"/>
    <property type="match status" value="1"/>
</dbReference>